<dbReference type="PANTHER" id="PTHR47623:SF1">
    <property type="entry name" value="OS09G0287300 PROTEIN"/>
    <property type="match status" value="1"/>
</dbReference>
<dbReference type="Pfam" id="PF00300">
    <property type="entry name" value="His_Phos_1"/>
    <property type="match status" value="1"/>
</dbReference>
<dbReference type="EC" id="3.1.3.-" evidence="1"/>
<dbReference type="SUPFAM" id="SSF53254">
    <property type="entry name" value="Phosphoglycerate mutase-like"/>
    <property type="match status" value="1"/>
</dbReference>
<dbReference type="CDD" id="cd07067">
    <property type="entry name" value="HP_PGM_like"/>
    <property type="match status" value="1"/>
</dbReference>
<proteinExistence type="predicted"/>
<dbReference type="InterPro" id="IPR013078">
    <property type="entry name" value="His_Pase_superF_clade-1"/>
</dbReference>
<name>A0A8J7GX45_9ACTN</name>
<dbReference type="Gene3D" id="3.40.50.1240">
    <property type="entry name" value="Phosphoglycerate mutase-like"/>
    <property type="match status" value="1"/>
</dbReference>
<reference evidence="1" key="1">
    <citation type="submission" date="2020-11" db="EMBL/GenBank/DDBJ databases">
        <title>Sequencing the genomes of 1000 actinobacteria strains.</title>
        <authorList>
            <person name="Klenk H.-P."/>
        </authorList>
    </citation>
    <scope>NUCLEOTIDE SEQUENCE</scope>
    <source>
        <strain evidence="1">DSM 45356</strain>
    </source>
</reference>
<evidence type="ECO:0000313" key="1">
    <source>
        <dbReference type="EMBL" id="MBG6139546.1"/>
    </source>
</evidence>
<dbReference type="AlphaFoldDB" id="A0A8J7GX45"/>
<dbReference type="Proteomes" id="UP000622552">
    <property type="component" value="Unassembled WGS sequence"/>
</dbReference>
<dbReference type="PANTHER" id="PTHR47623">
    <property type="entry name" value="OS09G0287300 PROTEIN"/>
    <property type="match status" value="1"/>
</dbReference>
<accession>A0A8J7GX45</accession>
<dbReference type="RefSeq" id="WP_197006193.1">
    <property type="nucleotide sequence ID" value="NZ_BONS01000008.1"/>
</dbReference>
<protein>
    <submittedName>
        <fullName evidence="1">Phosphohistidine phosphatase</fullName>
        <ecNumber evidence="1">3.1.3.-</ecNumber>
    </submittedName>
</protein>
<dbReference type="EMBL" id="JADOUF010000001">
    <property type="protein sequence ID" value="MBG6139546.1"/>
    <property type="molecule type" value="Genomic_DNA"/>
</dbReference>
<keyword evidence="1" id="KW-0378">Hydrolase</keyword>
<keyword evidence="2" id="KW-1185">Reference proteome</keyword>
<comment type="caution">
    <text evidence="1">The sequence shown here is derived from an EMBL/GenBank/DDBJ whole genome shotgun (WGS) entry which is preliminary data.</text>
</comment>
<gene>
    <name evidence="1" type="ORF">IW245_005740</name>
</gene>
<organism evidence="1 2">
    <name type="scientific">Longispora fulva</name>
    <dbReference type="NCBI Taxonomy" id="619741"/>
    <lineage>
        <taxon>Bacteria</taxon>
        <taxon>Bacillati</taxon>
        <taxon>Actinomycetota</taxon>
        <taxon>Actinomycetes</taxon>
        <taxon>Micromonosporales</taxon>
        <taxon>Micromonosporaceae</taxon>
        <taxon>Longispora</taxon>
    </lineage>
</organism>
<dbReference type="SMART" id="SM00855">
    <property type="entry name" value="PGAM"/>
    <property type="match status" value="1"/>
</dbReference>
<dbReference type="GO" id="GO:0016787">
    <property type="term" value="F:hydrolase activity"/>
    <property type="evidence" value="ECO:0007669"/>
    <property type="project" value="UniProtKB-KW"/>
</dbReference>
<dbReference type="InterPro" id="IPR029033">
    <property type="entry name" value="His_PPase_superfam"/>
</dbReference>
<sequence>MSTSTSERTLVLLRHAKAEDPGALPDQQRSLTKRGLVDAAAAGAWLAEQGIAPQLVLCSPARRTKETWHQVAGALTEAPEVAYVEELYSGGPWELLELLRTVTVATVLVIGHNPTLELLAALLDPEGGDRMRTASFSVHAQAGPWADLGARTAPVTATHVSRG</sequence>
<evidence type="ECO:0000313" key="2">
    <source>
        <dbReference type="Proteomes" id="UP000622552"/>
    </source>
</evidence>